<dbReference type="eggNOG" id="COG4252">
    <property type="taxonomic scope" value="Bacteria"/>
</dbReference>
<keyword evidence="1" id="KW-0812">Transmembrane</keyword>
<feature type="domain" description="Guanylate cyclase" evidence="2">
    <location>
        <begin position="638"/>
        <end position="781"/>
    </location>
</feature>
<keyword evidence="4" id="KW-1185">Reference proteome</keyword>
<dbReference type="InterPro" id="IPR007890">
    <property type="entry name" value="CHASE2"/>
</dbReference>
<dbReference type="OrthoDB" id="9806704at2"/>
<dbReference type="Pfam" id="PF00211">
    <property type="entry name" value="Guanylate_cyc"/>
    <property type="match status" value="1"/>
</dbReference>
<dbReference type="SMART" id="SM01080">
    <property type="entry name" value="CHASE2"/>
    <property type="match status" value="1"/>
</dbReference>
<dbReference type="SUPFAM" id="SSF55073">
    <property type="entry name" value="Nucleotide cyclase"/>
    <property type="match status" value="1"/>
</dbReference>
<dbReference type="PANTHER" id="PTHR43081">
    <property type="entry name" value="ADENYLATE CYCLASE, TERMINAL-DIFFERENTIATION SPECIFIC-RELATED"/>
    <property type="match status" value="1"/>
</dbReference>
<dbReference type="GO" id="GO:0006171">
    <property type="term" value="P:cAMP biosynthetic process"/>
    <property type="evidence" value="ECO:0007669"/>
    <property type="project" value="TreeGrafter"/>
</dbReference>
<dbReference type="Gene3D" id="3.30.70.1230">
    <property type="entry name" value="Nucleotide cyclase"/>
    <property type="match status" value="1"/>
</dbReference>
<protein>
    <submittedName>
        <fullName evidence="3">Adenylate/guanylate cyclase catalytic domain protein</fullName>
    </submittedName>
</protein>
<dbReference type="GO" id="GO:0035556">
    <property type="term" value="P:intracellular signal transduction"/>
    <property type="evidence" value="ECO:0007669"/>
    <property type="project" value="InterPro"/>
</dbReference>
<dbReference type="AlphaFoldDB" id="F5YCS5"/>
<proteinExistence type="predicted"/>
<evidence type="ECO:0000256" key="1">
    <source>
        <dbReference type="SAM" id="Phobius"/>
    </source>
</evidence>
<dbReference type="Proteomes" id="UP000009222">
    <property type="component" value="Chromosome"/>
</dbReference>
<dbReference type="PROSITE" id="PS50125">
    <property type="entry name" value="GUANYLATE_CYCLASE_2"/>
    <property type="match status" value="1"/>
</dbReference>
<dbReference type="SMART" id="SM00044">
    <property type="entry name" value="CYCc"/>
    <property type="match status" value="1"/>
</dbReference>
<dbReference type="PANTHER" id="PTHR43081:SF1">
    <property type="entry name" value="ADENYLATE CYCLASE, TERMINAL-DIFFERENTIATION SPECIFIC"/>
    <property type="match status" value="1"/>
</dbReference>
<dbReference type="InParanoid" id="F5YCS5"/>
<dbReference type="CDD" id="cd07302">
    <property type="entry name" value="CHD"/>
    <property type="match status" value="1"/>
</dbReference>
<dbReference type="eggNOG" id="COG2114">
    <property type="taxonomic scope" value="Bacteria"/>
</dbReference>
<dbReference type="InterPro" id="IPR029787">
    <property type="entry name" value="Nucleotide_cyclase"/>
</dbReference>
<feature type="transmembrane region" description="Helical" evidence="1">
    <location>
        <begin position="522"/>
        <end position="539"/>
    </location>
</feature>
<dbReference type="EMBL" id="CP001841">
    <property type="protein sequence ID" value="AEF82305.1"/>
    <property type="molecule type" value="Genomic_DNA"/>
</dbReference>
<gene>
    <name evidence="3" type="ordered locus">TREAZ_0451</name>
</gene>
<sequence>MSLKKISILTAAGSALIFCLLYFTQFFSLAEDKVYDLFLRGRPERERPANFIFLDVDDQAIAHVGIFPWPRSVMADGLLRLKEYGVETAIFDIEYIDNAPTQVDEVYLKGGLKADFDRRFAEIESNISELLGAVAQGSIKGADAEAFKGELLDLIAQEKDALFNETTKVTRDNDIYLAQSMALFDRAWATLNLQALMPLEGEQASRRPAAEKKFSYPIKAFGGASSGSYVDVLPPIPLVMDAAQGAGFTNIIIDQDGIRRRLYPVRKVGDYWYLQLAFAPLVASMGNPELELYPGKLVIKKQGGDIEIPLDSRGAMLLDWPKTSYLKSYTHLSFAQLSYMEAYQRDIKAFLANLEIVNEDIFPAVISEVSSLLGTIEAAEAHRDRALENKSDYDFDQYTSLRNEAFDRIRALLDSGLKDYIAGKSRAFIQEYPEESDYIENETRYALNLSEYLETTLDRYEEIHHELKEKLKGKIIIIGRVDTGTTDLGVNPFHGEYVNVGTHGVMMDTVVSGSFIKPLNRVWSMLLCFALTFLVIFALTPVKKPGIRISLGFLGVMLVLGISFGLFVLRGIWLGPLGPALALLVAVVIRETAAFITSEKEKQFIRNTFSTYLSGDVVEEIVKSGKPPELGGEARYMTAVFTDVKGFSSISEALSQKYGTQDGAKALVRLLNRYLSSMSDVVLRHRGTIDKYEGDAIIAFFGAPQKDLQDHALRACASAIIMKRMENDLNAGFLAEGLSPYPLLTRIGINTGTMVVGNMGTQGKMDYTIMGNSVNLAARLEGVNKQYGTWILASQDTLNEAGDGILYRRLDKVRVVGIGKPVQLCEVMDIKAEAPEEVLERAALFDEALNLFNAKDWAKAQSSFKKVLVRTPDDEPSQIFIRRCSQYQKEPPPEKWDGVYNINQK</sequence>
<evidence type="ECO:0000313" key="4">
    <source>
        <dbReference type="Proteomes" id="UP000009222"/>
    </source>
</evidence>
<dbReference type="GO" id="GO:0004016">
    <property type="term" value="F:adenylate cyclase activity"/>
    <property type="evidence" value="ECO:0007669"/>
    <property type="project" value="UniProtKB-ARBA"/>
</dbReference>
<keyword evidence="1" id="KW-0472">Membrane</keyword>
<name>F5YCS5_LEAAZ</name>
<dbReference type="HOGENOM" id="CLU_000445_85_1_12"/>
<dbReference type="KEGG" id="taz:TREAZ_0451"/>
<keyword evidence="1" id="KW-1133">Transmembrane helix</keyword>
<dbReference type="RefSeq" id="WP_015711496.1">
    <property type="nucleotide sequence ID" value="NC_015577.1"/>
</dbReference>
<reference evidence="3 4" key="2">
    <citation type="journal article" date="2011" name="ISME J.">
        <title>RNA-seq reveals cooperative metabolic interactions between two termite-gut spirochete species in co-culture.</title>
        <authorList>
            <person name="Rosenthal A.Z."/>
            <person name="Matson E.G."/>
            <person name="Eldar A."/>
            <person name="Leadbetter J.R."/>
        </authorList>
    </citation>
    <scope>NUCLEOTIDE SEQUENCE [LARGE SCALE GENOMIC DNA]</scope>
    <source>
        <strain evidence="4">ATCC BAA-888 / DSM 13862 / ZAS-9</strain>
    </source>
</reference>
<dbReference type="InterPro" id="IPR050697">
    <property type="entry name" value="Adenylyl/Guanylyl_Cyclase_3/4"/>
</dbReference>
<dbReference type="STRING" id="545695.TREAZ_0451"/>
<dbReference type="Pfam" id="PF05226">
    <property type="entry name" value="CHASE2"/>
    <property type="match status" value="1"/>
</dbReference>
<evidence type="ECO:0000313" key="3">
    <source>
        <dbReference type="EMBL" id="AEF82305.1"/>
    </source>
</evidence>
<evidence type="ECO:0000259" key="2">
    <source>
        <dbReference type="PROSITE" id="PS50125"/>
    </source>
</evidence>
<reference evidence="4" key="1">
    <citation type="submission" date="2009-12" db="EMBL/GenBank/DDBJ databases">
        <title>Complete sequence of Treponema azotonutricium strain ZAS-9.</title>
        <authorList>
            <person name="Tetu S.G."/>
            <person name="Matson E."/>
            <person name="Ren Q."/>
            <person name="Seshadri R."/>
            <person name="Elbourne L."/>
            <person name="Hassan K.A."/>
            <person name="Durkin A."/>
            <person name="Radune D."/>
            <person name="Mohamoud Y."/>
            <person name="Shay R."/>
            <person name="Jin S."/>
            <person name="Zhang X."/>
            <person name="Lucey K."/>
            <person name="Ballor N.R."/>
            <person name="Ottesen E."/>
            <person name="Rosenthal R."/>
            <person name="Allen A."/>
            <person name="Leadbetter J.R."/>
            <person name="Paulsen I.T."/>
        </authorList>
    </citation>
    <scope>NUCLEOTIDE SEQUENCE [LARGE SCALE GENOMIC DNA]</scope>
    <source>
        <strain evidence="4">ATCC BAA-888 / DSM 13862 / ZAS-9</strain>
    </source>
</reference>
<accession>F5YCS5</accession>
<dbReference type="InterPro" id="IPR001054">
    <property type="entry name" value="A/G_cyclase"/>
</dbReference>
<feature type="transmembrane region" description="Helical" evidence="1">
    <location>
        <begin position="551"/>
        <end position="573"/>
    </location>
</feature>
<organism evidence="3 4">
    <name type="scientific">Leadbettera azotonutricia (strain ATCC BAA-888 / DSM 13862 / ZAS-9)</name>
    <name type="common">Treponema azotonutricium</name>
    <dbReference type="NCBI Taxonomy" id="545695"/>
    <lineage>
        <taxon>Bacteria</taxon>
        <taxon>Pseudomonadati</taxon>
        <taxon>Spirochaetota</taxon>
        <taxon>Spirochaetia</taxon>
        <taxon>Spirochaetales</taxon>
        <taxon>Breznakiellaceae</taxon>
        <taxon>Leadbettera</taxon>
    </lineage>
</organism>